<evidence type="ECO:0000259" key="8">
    <source>
        <dbReference type="Pfam" id="PF04984"/>
    </source>
</evidence>
<dbReference type="InterPro" id="IPR020287">
    <property type="entry name" value="Tail_sheath_C"/>
</dbReference>
<dbReference type="Gene3D" id="3.30.360.90">
    <property type="match status" value="1"/>
</dbReference>
<dbReference type="EMBL" id="BK015250">
    <property type="protein sequence ID" value="DAD97927.1"/>
    <property type="molecule type" value="Genomic_DNA"/>
</dbReference>
<evidence type="ECO:0000313" key="11">
    <source>
        <dbReference type="EMBL" id="DAD97927.1"/>
    </source>
</evidence>
<evidence type="ECO:0000256" key="1">
    <source>
        <dbReference type="ARBA" id="ARBA00008005"/>
    </source>
</evidence>
<keyword evidence="2" id="KW-1162">Viral penetration into host cytoplasm</keyword>
<protein>
    <submittedName>
        <fullName evidence="11">Tail sheath protein</fullName>
    </submittedName>
</protein>
<feature type="domain" description="Phage tail sheath protein-like beta-sandwich" evidence="9">
    <location>
        <begin position="98"/>
        <end position="187"/>
    </location>
</feature>
<evidence type="ECO:0000256" key="4">
    <source>
        <dbReference type="ARBA" id="ARBA00022766"/>
    </source>
</evidence>
<evidence type="ECO:0000256" key="3">
    <source>
        <dbReference type="ARBA" id="ARBA00022732"/>
    </source>
</evidence>
<dbReference type="InterPro" id="IPR035089">
    <property type="entry name" value="Phage_sheath_subtilisin"/>
</dbReference>
<evidence type="ECO:0000256" key="7">
    <source>
        <dbReference type="ARBA" id="ARBA00023296"/>
    </source>
</evidence>
<evidence type="ECO:0000256" key="5">
    <source>
        <dbReference type="ARBA" id="ARBA00023003"/>
    </source>
</evidence>
<sequence>MALGGGTFLFHNKVLPGTYINFVSKDRAYAEVSDRGFGAMMIAFDWGPSGKVFRVDNDTFQKECQKYFGYDYGHEKMKGLRDLFRGLKTGYFYRLNSDGTQATGTIGKAKYKGIRGNDLGVSVQADPDNSGKFIVNTYLTTGDVRKVVDTQKNLKDATELKDNDYIIFTKTGALTASAYAALTGGTNGSAVTVQNYQDGLDMLEPYYFNTIGYAGADDTVKNLLIAFTKRCREQSGAKFQLVIHGKQKVNYEGVISILNDVTDEGAEKGSLVYWTLGQEASCNINATVGNMIYDGEYTVNVKYKQYELEQAIKDGMFMFHSVTDAVGGNIQGDVRVLKDINTFTEFSKAKNRDFSFNQVIRVLDNWAVDSARLFNKTHLDKSPNDQAGRESLWGDLVYLAEQYQKVRAIQNFDDKDIPVPTQGDNKEDVLVNVQLQPTVAMEKLYMTVVVA</sequence>
<dbReference type="InterPro" id="IPR035326">
    <property type="entry name" value="Beta_sandwich_Seath"/>
</dbReference>
<name>A0A8S5NU63_9CAUD</name>
<feature type="domain" description="Tail sheath protein subtilisin-like" evidence="8">
    <location>
        <begin position="190"/>
        <end position="341"/>
    </location>
</feature>
<keyword evidence="5" id="KW-0946">Virion</keyword>
<evidence type="ECO:0000259" key="10">
    <source>
        <dbReference type="Pfam" id="PF17482"/>
    </source>
</evidence>
<dbReference type="Gene3D" id="3.40.50.11790">
    <property type="match status" value="1"/>
</dbReference>
<evidence type="ECO:0000256" key="6">
    <source>
        <dbReference type="ARBA" id="ARBA00023009"/>
    </source>
</evidence>
<evidence type="ECO:0000256" key="2">
    <source>
        <dbReference type="ARBA" id="ARBA00022595"/>
    </source>
</evidence>
<reference evidence="11" key="1">
    <citation type="journal article" date="2021" name="Proc. Natl. Acad. Sci. U.S.A.">
        <title>A Catalog of Tens of Thousands of Viruses from Human Metagenomes Reveals Hidden Associations with Chronic Diseases.</title>
        <authorList>
            <person name="Tisza M.J."/>
            <person name="Buck C.B."/>
        </authorList>
    </citation>
    <scope>NUCLEOTIDE SEQUENCE</scope>
    <source>
        <strain evidence="11">CtybZ1</strain>
    </source>
</reference>
<keyword evidence="5" id="KW-1229">Viral tail sheath protein</keyword>
<organism evidence="11">
    <name type="scientific">Siphoviridae sp. ctybZ1</name>
    <dbReference type="NCBI Taxonomy" id="2825746"/>
    <lineage>
        <taxon>Viruses</taxon>
        <taxon>Duplodnaviria</taxon>
        <taxon>Heunggongvirae</taxon>
        <taxon>Uroviricota</taxon>
        <taxon>Caudoviricetes</taxon>
    </lineage>
</organism>
<dbReference type="Pfam" id="PF17481">
    <property type="entry name" value="Phage_sheath_domII"/>
    <property type="match status" value="1"/>
</dbReference>
<dbReference type="Gene3D" id="2.60.40.4290">
    <property type="match status" value="1"/>
</dbReference>
<dbReference type="GO" id="GO:0099000">
    <property type="term" value="P:symbiont genome ejection through host cell envelope, contractile tail mechanism"/>
    <property type="evidence" value="ECO:0007669"/>
    <property type="project" value="UniProtKB-KW"/>
</dbReference>
<dbReference type="Pfam" id="PF04984">
    <property type="entry name" value="Phage_sheath_1"/>
    <property type="match status" value="1"/>
</dbReference>
<keyword evidence="3" id="KW-1227">Viral tail protein</keyword>
<feature type="domain" description="Tail sheath protein C-terminal" evidence="10">
    <location>
        <begin position="350"/>
        <end position="450"/>
    </location>
</feature>
<keyword evidence="4" id="KW-1242">Viral contractile tail ejection system</keyword>
<dbReference type="Gene3D" id="3.30.1370.220">
    <property type="match status" value="1"/>
</dbReference>
<dbReference type="GO" id="GO:0098027">
    <property type="term" value="C:virus tail, sheath"/>
    <property type="evidence" value="ECO:0007669"/>
    <property type="project" value="UniProtKB-KW"/>
</dbReference>
<comment type="similarity">
    <text evidence="1">Belongs to the myoviridae tail sheath protein family.</text>
</comment>
<keyword evidence="7" id="KW-1160">Virus entry into host cell</keyword>
<accession>A0A8S5NU63</accession>
<dbReference type="Gene3D" id="3.30.1490.360">
    <property type="match status" value="1"/>
</dbReference>
<dbReference type="Pfam" id="PF17482">
    <property type="entry name" value="Phage_sheath_1C"/>
    <property type="match status" value="1"/>
</dbReference>
<evidence type="ECO:0000259" key="9">
    <source>
        <dbReference type="Pfam" id="PF17481"/>
    </source>
</evidence>
<keyword evidence="6" id="KW-1171">Viral genome ejection through host cell envelope</keyword>
<proteinExistence type="inferred from homology"/>